<keyword evidence="4" id="KW-1185">Reference proteome</keyword>
<dbReference type="PANTHER" id="PTHR14239:SF0">
    <property type="entry name" value="F420-DEPENDENT NADP REDUCTASE"/>
    <property type="match status" value="1"/>
</dbReference>
<dbReference type="Proteomes" id="UP001220377">
    <property type="component" value="Chromosome"/>
</dbReference>
<evidence type="ECO:0000259" key="2">
    <source>
        <dbReference type="Pfam" id="PF03807"/>
    </source>
</evidence>
<dbReference type="InterPro" id="IPR028939">
    <property type="entry name" value="P5C_Rdtase_cat_N"/>
</dbReference>
<dbReference type="SUPFAM" id="SSF51735">
    <property type="entry name" value="NAD(P)-binding Rossmann-fold domains"/>
    <property type="match status" value="1"/>
</dbReference>
<evidence type="ECO:0000256" key="1">
    <source>
        <dbReference type="ARBA" id="ARBA00023002"/>
    </source>
</evidence>
<evidence type="ECO:0000313" key="4">
    <source>
        <dbReference type="Proteomes" id="UP001220377"/>
    </source>
</evidence>
<evidence type="ECO:0000313" key="3">
    <source>
        <dbReference type="EMBL" id="WDF82898.1"/>
    </source>
</evidence>
<feature type="domain" description="Pyrroline-5-carboxylate reductase catalytic N-terminal" evidence="2">
    <location>
        <begin position="29"/>
        <end position="118"/>
    </location>
</feature>
<dbReference type="EMBL" id="CP117884">
    <property type="protein sequence ID" value="WDF82898.1"/>
    <property type="molecule type" value="Genomic_DNA"/>
</dbReference>
<dbReference type="PANTHER" id="PTHR14239">
    <property type="entry name" value="DUDULIN-RELATED"/>
    <property type="match status" value="1"/>
</dbReference>
<name>A0ABY7WTV3_9LACO</name>
<dbReference type="Pfam" id="PF03807">
    <property type="entry name" value="F420_oxidored"/>
    <property type="match status" value="1"/>
</dbReference>
<accession>A0ABY7WTV3</accession>
<dbReference type="RefSeq" id="WP_274260657.1">
    <property type="nucleotide sequence ID" value="NZ_CP117884.1"/>
</dbReference>
<keyword evidence="1" id="KW-0560">Oxidoreductase</keyword>
<dbReference type="InterPro" id="IPR051267">
    <property type="entry name" value="STEAP_metalloreductase"/>
</dbReference>
<proteinExistence type="predicted"/>
<reference evidence="3 4" key="1">
    <citation type="submission" date="2023-02" db="EMBL/GenBank/DDBJ databases">
        <title>Genome sequence of Lacticaseibacillus sp. KACC 23028.</title>
        <authorList>
            <person name="Kim S."/>
            <person name="Heo J."/>
            <person name="Kwon S.-W."/>
        </authorList>
    </citation>
    <scope>NUCLEOTIDE SEQUENCE [LARGE SCALE GENOMIC DNA]</scope>
    <source>
        <strain evidence="3 4">KACC 23028</strain>
    </source>
</reference>
<dbReference type="InterPro" id="IPR036291">
    <property type="entry name" value="NAD(P)-bd_dom_sf"/>
</dbReference>
<gene>
    <name evidence="3" type="ORF">PQ472_01255</name>
</gene>
<organism evidence="3 4">
    <name type="scientific">Lacticaseibacillus pabuli</name>
    <dbReference type="NCBI Taxonomy" id="3025672"/>
    <lineage>
        <taxon>Bacteria</taxon>
        <taxon>Bacillati</taxon>
        <taxon>Bacillota</taxon>
        <taxon>Bacilli</taxon>
        <taxon>Lactobacillales</taxon>
        <taxon>Lactobacillaceae</taxon>
        <taxon>Lacticaseibacillus</taxon>
    </lineage>
</organism>
<protein>
    <submittedName>
        <fullName evidence="3">NAD(P)-binding domain-containing protein</fullName>
    </submittedName>
</protein>
<sequence>MRRPSATTAKRSSRGSRNCWEASKMAEPTIGIIGAGKLGSTLARIGTQRGLPILIGSRHSVADLKWIIDTMAPGAVTLSTPDVIKQADIIILAIPLSSYQDLDPKALAGKIVLDATNYWKEVDGTVNNISSLTESSSEVIQNYLADSLVAKAFNHMGYHDLEIEVDRHPDVRRAMAYATDHDEIRPTVEHVLSAFGFDPLDMGPLRFGLLLEPGSPLFGEAIPKVDFEDKIKHIYESDYGKKIVMARGSRIH</sequence>
<dbReference type="Gene3D" id="3.40.50.720">
    <property type="entry name" value="NAD(P)-binding Rossmann-like Domain"/>
    <property type="match status" value="1"/>
</dbReference>